<proteinExistence type="inferred from homology"/>
<keyword evidence="4" id="KW-1003">Cell membrane</keyword>
<reference evidence="10" key="1">
    <citation type="submission" date="2022-07" db="EMBL/GenBank/DDBJ databases">
        <title>Phylogenomic reconstructions and comparative analyses of Kickxellomycotina fungi.</title>
        <authorList>
            <person name="Reynolds N.K."/>
            <person name="Stajich J.E."/>
            <person name="Barry K."/>
            <person name="Grigoriev I.V."/>
            <person name="Crous P."/>
            <person name="Smith M.E."/>
        </authorList>
    </citation>
    <scope>NUCLEOTIDE SEQUENCE</scope>
    <source>
        <strain evidence="10">NBRC 105413</strain>
    </source>
</reference>
<evidence type="ECO:0000256" key="6">
    <source>
        <dbReference type="ARBA" id="ARBA00022989"/>
    </source>
</evidence>
<keyword evidence="11" id="KW-1185">Reference proteome</keyword>
<feature type="transmembrane region" description="Helical" evidence="9">
    <location>
        <begin position="373"/>
        <end position="396"/>
    </location>
</feature>
<dbReference type="AlphaFoldDB" id="A0A9W7XLY4"/>
<dbReference type="PANTHER" id="PTHR31686">
    <property type="match status" value="1"/>
</dbReference>
<feature type="transmembrane region" description="Helical" evidence="9">
    <location>
        <begin position="192"/>
        <end position="216"/>
    </location>
</feature>
<evidence type="ECO:0000256" key="3">
    <source>
        <dbReference type="ARBA" id="ARBA00022448"/>
    </source>
</evidence>
<dbReference type="InterPro" id="IPR051629">
    <property type="entry name" value="Sulfite_efflux_TDT"/>
</dbReference>
<comment type="subcellular location">
    <subcellularLocation>
        <location evidence="1">Cell membrane</location>
        <topology evidence="1">Multi-pass membrane protein</topology>
    </subcellularLocation>
</comment>
<keyword evidence="7 9" id="KW-0472">Membrane</keyword>
<evidence type="ECO:0000256" key="9">
    <source>
        <dbReference type="SAM" id="Phobius"/>
    </source>
</evidence>
<dbReference type="EMBL" id="JANBOH010000098">
    <property type="protein sequence ID" value="KAJ1645582.1"/>
    <property type="molecule type" value="Genomic_DNA"/>
</dbReference>
<dbReference type="PANTHER" id="PTHR31686:SF1">
    <property type="entry name" value="SULFITE EFFLUX PUMP SSU1"/>
    <property type="match status" value="1"/>
</dbReference>
<dbReference type="InterPro" id="IPR004695">
    <property type="entry name" value="SLAC1/Mae1/Ssu1/TehA"/>
</dbReference>
<dbReference type="Gene3D" id="1.50.10.150">
    <property type="entry name" value="Voltage-dependent anion channel"/>
    <property type="match status" value="1"/>
</dbReference>
<organism evidence="10 11">
    <name type="scientific">Coemansia asiatica</name>
    <dbReference type="NCBI Taxonomy" id="1052880"/>
    <lineage>
        <taxon>Eukaryota</taxon>
        <taxon>Fungi</taxon>
        <taxon>Fungi incertae sedis</taxon>
        <taxon>Zoopagomycota</taxon>
        <taxon>Kickxellomycotina</taxon>
        <taxon>Kickxellomycetes</taxon>
        <taxon>Kickxellales</taxon>
        <taxon>Kickxellaceae</taxon>
        <taxon>Coemansia</taxon>
    </lineage>
</organism>
<dbReference type="GO" id="GO:0005886">
    <property type="term" value="C:plasma membrane"/>
    <property type="evidence" value="ECO:0007669"/>
    <property type="project" value="UniProtKB-SubCell"/>
</dbReference>
<dbReference type="Proteomes" id="UP001145021">
    <property type="component" value="Unassembled WGS sequence"/>
</dbReference>
<evidence type="ECO:0000256" key="7">
    <source>
        <dbReference type="ARBA" id="ARBA00023136"/>
    </source>
</evidence>
<evidence type="ECO:0000256" key="8">
    <source>
        <dbReference type="SAM" id="MobiDB-lite"/>
    </source>
</evidence>
<protein>
    <submittedName>
        <fullName evidence="10">Plasma membrane sulfite pump involved in sulfite metabolism</fullName>
    </submittedName>
</protein>
<dbReference type="GO" id="GO:0000319">
    <property type="term" value="F:sulfite transmembrane transporter activity"/>
    <property type="evidence" value="ECO:0007669"/>
    <property type="project" value="TreeGrafter"/>
</dbReference>
<comment type="similarity">
    <text evidence="2">Belongs to the tellurite-resistance/dicarboxylate transporter (TDT) family.</text>
</comment>
<sequence>MHPRYATNRTELTLNIAGDDNLSTMGGLKSFSLKHHIHRPMHKLESKSDIIRGFSPAWFNATMGTGAIANLIHSFPYSCRPLEYIGMAIGLFNITIYLACFVLFATRLVKHRDISDILLHPQLSMSLGTIPMGLCTIVSGLVTMMSRFNTTWIPIFALVLWSIVVVASVLCSLIVPFVVIAHQKYTLESMSAILLLPVVPNVVAASTGGIVASAFSGTSATAIILVSYMLWGMGVVLAMMLITAYLIRLVLYKLPPKEAMASAFIPLGPLGQSSYGIQVLGTQALRVFPASMPQIEYIGSILYVLGFIVGLLLWAAALWWFVHASCSAIYTLVHERVPFNLGWWALIFPAGTVAFSTNALWGTTGYTFFRVLNASLTAGLAVLWIYVLANTIMYAWTGELFKPSNVSRLELADSSSNDSADADEYREFSEDAQALPLPTDSPASGVTKIVADPSQMV</sequence>
<feature type="transmembrane region" description="Helical" evidence="9">
    <location>
        <begin position="84"/>
        <end position="106"/>
    </location>
</feature>
<comment type="caution">
    <text evidence="10">The sequence shown here is derived from an EMBL/GenBank/DDBJ whole genome shotgun (WGS) entry which is preliminary data.</text>
</comment>
<dbReference type="Pfam" id="PF03595">
    <property type="entry name" value="SLAC1"/>
    <property type="match status" value="1"/>
</dbReference>
<dbReference type="CDD" id="cd09318">
    <property type="entry name" value="TDT_SSU1"/>
    <property type="match status" value="1"/>
</dbReference>
<feature type="transmembrane region" description="Helical" evidence="9">
    <location>
        <begin position="222"/>
        <end position="247"/>
    </location>
</feature>
<feature type="transmembrane region" description="Helical" evidence="9">
    <location>
        <begin position="50"/>
        <end position="72"/>
    </location>
</feature>
<gene>
    <name evidence="10" type="primary">SSU1_1</name>
    <name evidence="10" type="ORF">LPJ64_002826</name>
</gene>
<feature type="transmembrane region" description="Helical" evidence="9">
    <location>
        <begin position="152"/>
        <end position="180"/>
    </location>
</feature>
<keyword evidence="5 9" id="KW-0812">Transmembrane</keyword>
<feature type="region of interest" description="Disordered" evidence="8">
    <location>
        <begin position="417"/>
        <end position="457"/>
    </location>
</feature>
<evidence type="ECO:0000256" key="4">
    <source>
        <dbReference type="ARBA" id="ARBA00022475"/>
    </source>
</evidence>
<name>A0A9W7XLY4_9FUNG</name>
<feature type="transmembrane region" description="Helical" evidence="9">
    <location>
        <begin position="127"/>
        <end position="146"/>
    </location>
</feature>
<evidence type="ECO:0000313" key="11">
    <source>
        <dbReference type="Proteomes" id="UP001145021"/>
    </source>
</evidence>
<evidence type="ECO:0000313" key="10">
    <source>
        <dbReference type="EMBL" id="KAJ1645582.1"/>
    </source>
</evidence>
<evidence type="ECO:0000256" key="2">
    <source>
        <dbReference type="ARBA" id="ARBA00008566"/>
    </source>
</evidence>
<evidence type="ECO:0000256" key="5">
    <source>
        <dbReference type="ARBA" id="ARBA00022692"/>
    </source>
</evidence>
<evidence type="ECO:0000256" key="1">
    <source>
        <dbReference type="ARBA" id="ARBA00004651"/>
    </source>
</evidence>
<keyword evidence="6 9" id="KW-1133">Transmembrane helix</keyword>
<dbReference type="InterPro" id="IPR038665">
    <property type="entry name" value="Voltage-dep_anion_channel_sf"/>
</dbReference>
<keyword evidence="3" id="KW-0813">Transport</keyword>
<feature type="transmembrane region" description="Helical" evidence="9">
    <location>
        <begin position="301"/>
        <end position="321"/>
    </location>
</feature>
<feature type="transmembrane region" description="Helical" evidence="9">
    <location>
        <begin position="341"/>
        <end position="361"/>
    </location>
</feature>
<accession>A0A9W7XLY4</accession>